<proteinExistence type="predicted"/>
<evidence type="ECO:0000313" key="3">
    <source>
        <dbReference type="EMBL" id="MBL6206731.1"/>
    </source>
</evidence>
<dbReference type="Proteomes" id="UP000615017">
    <property type="component" value="Unassembled WGS sequence"/>
</dbReference>
<dbReference type="InterPro" id="IPR003477">
    <property type="entry name" value="PemK-like"/>
</dbReference>
<dbReference type="Proteomes" id="UP000711811">
    <property type="component" value="Unassembled WGS sequence"/>
</dbReference>
<name>A0A2K0Q9P9_ECOLX</name>
<dbReference type="Proteomes" id="UP000534332">
    <property type="component" value="Unassembled WGS sequence"/>
</dbReference>
<dbReference type="EMBL" id="AATCLQ010000100">
    <property type="protein sequence ID" value="EFJ6484713.1"/>
    <property type="molecule type" value="Genomic_DNA"/>
</dbReference>
<dbReference type="InterPro" id="IPR011067">
    <property type="entry name" value="Plasmid_toxin/cell-grow_inhib"/>
</dbReference>
<comment type="caution">
    <text evidence="1">The sequence shown here is derived from an EMBL/GenBank/DDBJ whole genome shotgun (WGS) entry which is preliminary data.</text>
</comment>
<protein>
    <submittedName>
        <fullName evidence="3">Type II toxin-antitoxin system PemK/MazF family toxin</fullName>
    </submittedName>
</protein>
<dbReference type="Proteomes" id="UP000655659">
    <property type="component" value="Unassembled WGS sequence"/>
</dbReference>
<dbReference type="SUPFAM" id="SSF50118">
    <property type="entry name" value="Cell growth inhibitor/plasmid maintenance toxic component"/>
    <property type="match status" value="1"/>
</dbReference>
<organism evidence="1 5">
    <name type="scientific">Escherichia coli</name>
    <dbReference type="NCBI Taxonomy" id="562"/>
    <lineage>
        <taxon>Bacteria</taxon>
        <taxon>Pseudomonadati</taxon>
        <taxon>Pseudomonadota</taxon>
        <taxon>Gammaproteobacteria</taxon>
        <taxon>Enterobacterales</taxon>
        <taxon>Enterobacteriaceae</taxon>
        <taxon>Escherichia</taxon>
    </lineage>
</organism>
<dbReference type="AlphaFoldDB" id="A0A2K0Q9P9"/>
<dbReference type="GO" id="GO:0003677">
    <property type="term" value="F:DNA binding"/>
    <property type="evidence" value="ECO:0007669"/>
    <property type="project" value="InterPro"/>
</dbReference>
<evidence type="ECO:0000313" key="6">
    <source>
        <dbReference type="Proteomes" id="UP000615017"/>
    </source>
</evidence>
<dbReference type="EMBL" id="JAETYU010000075">
    <property type="protein sequence ID" value="MBL6206731.1"/>
    <property type="molecule type" value="Genomic_DNA"/>
</dbReference>
<evidence type="ECO:0000313" key="5">
    <source>
        <dbReference type="Proteomes" id="UP000534332"/>
    </source>
</evidence>
<dbReference type="RefSeq" id="WP_071525566.1">
    <property type="nucleotide sequence ID" value="NZ_AP027197.1"/>
</dbReference>
<evidence type="ECO:0000313" key="2">
    <source>
        <dbReference type="EMBL" id="EFJ6484713.1"/>
    </source>
</evidence>
<dbReference type="Pfam" id="PF02452">
    <property type="entry name" value="PemK_toxin"/>
    <property type="match status" value="1"/>
</dbReference>
<dbReference type="EMBL" id="AASSGK010000095">
    <property type="protein sequence ID" value="EFG2163935.1"/>
    <property type="molecule type" value="Genomic_DNA"/>
</dbReference>
<dbReference type="EMBL" id="JAETYZ010000106">
    <property type="protein sequence ID" value="MBL6237486.1"/>
    <property type="molecule type" value="Genomic_DNA"/>
</dbReference>
<evidence type="ECO:0000313" key="4">
    <source>
        <dbReference type="EMBL" id="MBL6237486.1"/>
    </source>
</evidence>
<dbReference type="Gene3D" id="2.30.30.110">
    <property type="match status" value="1"/>
</dbReference>
<evidence type="ECO:0000313" key="1">
    <source>
        <dbReference type="EMBL" id="EFG2163935.1"/>
    </source>
</evidence>
<sequence length="133" mass="15442">MVLKYQPSVRSVLMCDFRGMVVPEIVKVRPVVVVSRNRHNNQLVTVVPISTTEPIPRRDCHHELSENPIPGNEHITCWVKCDMLMTVSLSRLDRIKTRTWEGRNYIVPMIAEDEFENIKRAVLHGIGMAYLYR</sequence>
<accession>A0A2K0Q9P9</accession>
<reference evidence="3 6" key="2">
    <citation type="submission" date="2021-01" db="EMBL/GenBank/DDBJ databases">
        <title>Genomes of Escherichia coli STEC strains from raw meat-based diets for companion animals.</title>
        <authorList>
            <person name="Stevens M.J.A."/>
            <person name="Stephan R."/>
        </authorList>
    </citation>
    <scope>NUCLEOTIDE SEQUENCE</scope>
    <source>
        <strain evidence="3">ATC7-7</strain>
        <strain evidence="4 6">LSC1-58</strain>
    </source>
</reference>
<reference evidence="1 5" key="1">
    <citation type="submission" date="2020-02" db="EMBL/GenBank/DDBJ databases">
        <authorList>
            <person name="Ashton P.M."/>
            <person name="Dallman T."/>
            <person name="Nair S."/>
            <person name="De Pinna E."/>
            <person name="Peters T."/>
            <person name="Grant K."/>
        </authorList>
    </citation>
    <scope>NUCLEOTIDE SEQUENCE [LARGE SCALE GENOMIC DNA]</scope>
    <source>
        <strain evidence="1 5">188143</strain>
        <strain evidence="2">93335</strain>
    </source>
</reference>
<gene>
    <name evidence="2" type="ORF">A2J79_005174</name>
    <name evidence="1" type="ORF">BRV02_005130</name>
    <name evidence="4" type="ORF">JNA65_27040</name>
    <name evidence="3" type="ORF">JNA68_26735</name>
</gene>